<dbReference type="Proteomes" id="UP000325289">
    <property type="component" value="Unassembled WGS sequence"/>
</dbReference>
<keyword evidence="2" id="KW-1185">Reference proteome</keyword>
<dbReference type="RefSeq" id="WP_188129614.1">
    <property type="nucleotide sequence ID" value="NZ_FOMS01000003.1"/>
</dbReference>
<evidence type="ECO:0000313" key="1">
    <source>
        <dbReference type="EMBL" id="SFD79958.1"/>
    </source>
</evidence>
<proteinExistence type="predicted"/>
<dbReference type="EMBL" id="FOMS01000003">
    <property type="protein sequence ID" value="SFD79958.1"/>
    <property type="molecule type" value="Genomic_DNA"/>
</dbReference>
<evidence type="ECO:0000313" key="2">
    <source>
        <dbReference type="Proteomes" id="UP000325289"/>
    </source>
</evidence>
<protein>
    <submittedName>
        <fullName evidence="1">Uncharacterized protein</fullName>
    </submittedName>
</protein>
<reference evidence="1 2" key="1">
    <citation type="submission" date="2016-10" db="EMBL/GenBank/DDBJ databases">
        <authorList>
            <person name="Varghese N."/>
            <person name="Submissions S."/>
        </authorList>
    </citation>
    <scope>NUCLEOTIDE SEQUENCE [LARGE SCALE GENOMIC DNA]</scope>
    <source>
        <strain evidence="2">YIM D21,KCTC 23444,ACCC 10710</strain>
    </source>
</reference>
<dbReference type="AlphaFoldDB" id="A0A1I1VDB1"/>
<organism evidence="1 2">
    <name type="scientific">Roseivivax sediminis</name>
    <dbReference type="NCBI Taxonomy" id="936889"/>
    <lineage>
        <taxon>Bacteria</taxon>
        <taxon>Pseudomonadati</taxon>
        <taxon>Pseudomonadota</taxon>
        <taxon>Alphaproteobacteria</taxon>
        <taxon>Rhodobacterales</taxon>
        <taxon>Roseobacteraceae</taxon>
        <taxon>Roseivivax</taxon>
    </lineage>
</organism>
<gene>
    <name evidence="1" type="ORF">SAMN04515678_10392</name>
</gene>
<name>A0A1I1VDB1_9RHOB</name>
<sequence>MEILIAVLLVTLAAAGIGLGLMLGRGPVRTSCAAAEGLAIARCADCPLQHRTRPESDR</sequence>
<accession>A0A1I1VDB1</accession>